<dbReference type="InterPro" id="IPR011012">
    <property type="entry name" value="Longin-like_dom_sf"/>
</dbReference>
<dbReference type="GO" id="GO:0016192">
    <property type="term" value="P:vesicle-mediated transport"/>
    <property type="evidence" value="ECO:0007669"/>
    <property type="project" value="InterPro"/>
</dbReference>
<keyword evidence="2 6" id="KW-0813">Transport</keyword>
<dbReference type="InterPro" id="IPR028565">
    <property type="entry name" value="MHD"/>
</dbReference>
<dbReference type="SUPFAM" id="SSF64356">
    <property type="entry name" value="SNARE-like"/>
    <property type="match status" value="1"/>
</dbReference>
<name>A0A5S6R3C4_TRIMR</name>
<dbReference type="GO" id="GO:0030131">
    <property type="term" value="C:clathrin adaptor complex"/>
    <property type="evidence" value="ECO:0007669"/>
    <property type="project" value="UniProtKB-UniRule"/>
</dbReference>
<dbReference type="PRINTS" id="PR00314">
    <property type="entry name" value="CLATHRINADPT"/>
</dbReference>
<dbReference type="AlphaFoldDB" id="A0A5S6R3C4"/>
<proteinExistence type="inferred from homology"/>
<dbReference type="Gene3D" id="2.60.40.1170">
    <property type="entry name" value="Mu homology domain, subdomain B"/>
    <property type="match status" value="2"/>
</dbReference>
<dbReference type="FunFam" id="3.30.450.60:FF:000002">
    <property type="entry name" value="AP-2 complex subunit mu, putative"/>
    <property type="match status" value="1"/>
</dbReference>
<dbReference type="InterPro" id="IPR050431">
    <property type="entry name" value="Adaptor_comp_med_subunit"/>
</dbReference>
<dbReference type="InterPro" id="IPR018240">
    <property type="entry name" value="Clathrin_mu_CS"/>
</dbReference>
<evidence type="ECO:0000256" key="5">
    <source>
        <dbReference type="ARBA" id="ARBA00023176"/>
    </source>
</evidence>
<dbReference type="STRING" id="70415.A0A5S6R3C4"/>
<dbReference type="WBParaSite" id="TMUE_3000013667.1">
    <property type="protein sequence ID" value="TMUE_3000013667.1"/>
    <property type="gene ID" value="WBGene00291140"/>
</dbReference>
<organism evidence="8 9">
    <name type="scientific">Trichuris muris</name>
    <name type="common">Mouse whipworm</name>
    <dbReference type="NCBI Taxonomy" id="70415"/>
    <lineage>
        <taxon>Eukaryota</taxon>
        <taxon>Metazoa</taxon>
        <taxon>Ecdysozoa</taxon>
        <taxon>Nematoda</taxon>
        <taxon>Enoplea</taxon>
        <taxon>Dorylaimia</taxon>
        <taxon>Trichinellida</taxon>
        <taxon>Trichuridae</taxon>
        <taxon>Trichuris</taxon>
    </lineage>
</organism>
<evidence type="ECO:0000313" key="9">
    <source>
        <dbReference type="WBParaSite" id="TMUE_3000013667.1"/>
    </source>
</evidence>
<evidence type="ECO:0000313" key="8">
    <source>
        <dbReference type="Proteomes" id="UP000046395"/>
    </source>
</evidence>
<protein>
    <submittedName>
        <fullName evidence="9">MHD domain-containing protein</fullName>
    </submittedName>
</protein>
<dbReference type="Gene3D" id="3.30.450.60">
    <property type="match status" value="1"/>
</dbReference>
<comment type="similarity">
    <text evidence="6">Belongs to the adaptor complexes medium subunit family.</text>
</comment>
<dbReference type="PROSITE" id="PS00990">
    <property type="entry name" value="CLAT_ADAPTOR_M_1"/>
    <property type="match status" value="1"/>
</dbReference>
<dbReference type="InterPro" id="IPR036168">
    <property type="entry name" value="AP2_Mu_C_sf"/>
</dbReference>
<sequence length="444" mass="49722">MYKAANKGPFPGWVSEVAVLESALLKQEGRSLFIINKTGDLILEKHWKSAINRTVCDYFFEAQKEASTPEDVPVAIVTPHHYLINVYRDQLFFVAAVKVELPPLVVVEFLHRVVDTIISYFDECNDTVIKDNLVTLYELLDEMLDNGYPLSTEPNVLRELIKPPSFFRNLSNTVTGKSNVSEVLPVGQLSNIPWRRSGVRYTNNEAYFDVVEEIDAIIDKSGNLIFGEIQGYVDCCIKLSGMPDLTLSFVNPRLFDDVSFHPCVRLKRWESDRVLSFVPPDGRFRLMTFHIGSQSRVTPPIQVRHSFSFKSGESGKFDLSVSLLHYVGKTLEDVLFTISMPKFVVNCNPIPSQGRSSFDSTSKTLVWEVGKLEAATAASLHGVVTVQAAQSSAGGSPIINVRFTANQVSLSGVKVSRVDMYGEKYKPFKGVKYVTRAGRFQIRS</sequence>
<reference evidence="9" key="1">
    <citation type="submission" date="2019-12" db="UniProtKB">
        <authorList>
            <consortium name="WormBaseParasite"/>
        </authorList>
    </citation>
    <scope>IDENTIFICATION</scope>
</reference>
<dbReference type="SUPFAM" id="SSF49447">
    <property type="entry name" value="Second domain of Mu2 adaptin subunit (ap50) of ap2 adaptor"/>
    <property type="match status" value="1"/>
</dbReference>
<dbReference type="CDD" id="cd09252">
    <property type="entry name" value="AP-3_Mu3_Cterm"/>
    <property type="match status" value="1"/>
</dbReference>
<keyword evidence="3 6" id="KW-0653">Protein transport</keyword>
<keyword evidence="8" id="KW-1185">Reference proteome</keyword>
<evidence type="ECO:0000256" key="2">
    <source>
        <dbReference type="ARBA" id="ARBA00022448"/>
    </source>
</evidence>
<dbReference type="PROSITE" id="PS51072">
    <property type="entry name" value="MHD"/>
    <property type="match status" value="1"/>
</dbReference>
<evidence type="ECO:0000256" key="4">
    <source>
        <dbReference type="ARBA" id="ARBA00023136"/>
    </source>
</evidence>
<dbReference type="GO" id="GO:0005905">
    <property type="term" value="C:clathrin-coated pit"/>
    <property type="evidence" value="ECO:0007669"/>
    <property type="project" value="UniProtKB-KW"/>
</dbReference>
<dbReference type="PANTHER" id="PTHR10529">
    <property type="entry name" value="AP COMPLEX SUBUNIT MU"/>
    <property type="match status" value="1"/>
</dbReference>
<dbReference type="PIRSF" id="PIRSF005992">
    <property type="entry name" value="Clathrin_mu"/>
    <property type="match status" value="1"/>
</dbReference>
<evidence type="ECO:0000256" key="1">
    <source>
        <dbReference type="ARBA" id="ARBA00004277"/>
    </source>
</evidence>
<dbReference type="Proteomes" id="UP000046395">
    <property type="component" value="Unassembled WGS sequence"/>
</dbReference>
<feature type="domain" description="MHD" evidence="7">
    <location>
        <begin position="203"/>
        <end position="443"/>
    </location>
</feature>
<accession>A0A5S6R3C4</accession>
<evidence type="ECO:0000256" key="6">
    <source>
        <dbReference type="PIRNR" id="PIRNR005992"/>
    </source>
</evidence>
<evidence type="ECO:0000259" key="7">
    <source>
        <dbReference type="PROSITE" id="PS51072"/>
    </source>
</evidence>
<dbReference type="GO" id="GO:0006886">
    <property type="term" value="P:intracellular protein transport"/>
    <property type="evidence" value="ECO:0007669"/>
    <property type="project" value="UniProtKB-UniRule"/>
</dbReference>
<keyword evidence="4" id="KW-0472">Membrane</keyword>
<evidence type="ECO:0000256" key="3">
    <source>
        <dbReference type="ARBA" id="ARBA00022927"/>
    </source>
</evidence>
<dbReference type="Pfam" id="PF00928">
    <property type="entry name" value="Adap_comp_sub"/>
    <property type="match status" value="1"/>
</dbReference>
<dbReference type="Pfam" id="PF01217">
    <property type="entry name" value="Clat_adaptor_s"/>
    <property type="match status" value="1"/>
</dbReference>
<dbReference type="InterPro" id="IPR022775">
    <property type="entry name" value="AP_mu_sigma_su"/>
</dbReference>
<comment type="subcellular location">
    <subcellularLocation>
        <location evidence="1">Membrane</location>
        <location evidence="1">Coated pit</location>
        <topology evidence="1">Peripheral membrane protein</topology>
        <orientation evidence="1">Cytoplasmic side</orientation>
    </subcellularLocation>
</comment>
<dbReference type="InterPro" id="IPR001392">
    <property type="entry name" value="Clathrin_mu"/>
</dbReference>
<keyword evidence="5" id="KW-0168">Coated pit</keyword>
<dbReference type="CDD" id="cd14837">
    <property type="entry name" value="AP3_Mu_N"/>
    <property type="match status" value="1"/>
</dbReference>